<evidence type="ECO:0000256" key="1">
    <source>
        <dbReference type="ARBA" id="ARBA00022485"/>
    </source>
</evidence>
<dbReference type="InterPro" id="IPR036188">
    <property type="entry name" value="FAD/NAD-bd_sf"/>
</dbReference>
<evidence type="ECO:0000256" key="3">
    <source>
        <dbReference type="ARBA" id="ARBA00023002"/>
    </source>
</evidence>
<keyword evidence="2" id="KW-0479">Metal-binding</keyword>
<dbReference type="InterPro" id="IPR039650">
    <property type="entry name" value="HdrA-like"/>
</dbReference>
<comment type="caution">
    <text evidence="7">The sequence shown here is derived from an EMBL/GenBank/DDBJ whole genome shotgun (WGS) entry which is preliminary data.</text>
</comment>
<dbReference type="EMBL" id="JBHDLJ010000017">
    <property type="protein sequence ID" value="MFB0836017.1"/>
    <property type="molecule type" value="Genomic_DNA"/>
</dbReference>
<evidence type="ECO:0000256" key="4">
    <source>
        <dbReference type="ARBA" id="ARBA00023004"/>
    </source>
</evidence>
<keyword evidence="3" id="KW-0560">Oxidoreductase</keyword>
<keyword evidence="8" id="KW-1185">Reference proteome</keyword>
<sequence length="456" mass="48965">MPHELTEVKIRTLTKAPSAAPEQLSADLCIVGAGIAGMSAALTAARLGRRVVLVDALPVLGGQCANSLIGLFCGVYGNGPEYRQLTHGIFDPMFAALEKTGDLSYNRRHTITVNYDETAVGRWMENQVVDHGIVPVTGASVFEVENDGGHLRAVTFATRFGLLRVAADSFIDASGDAALTWEAGLECRVPERTIWGSQQVRLENLDPEFAPEPAELAQRVNDKAAEYGLLRRDGLAFFFPGRDTAVMNMTHVEAPLQAVEASAAQLRGKEQADRVLDFLHAEFPAAFGRATVRLYGFPGRRQTRWIAGEHQLTVDEVTDGVRFDDAVARTAWPIELHDRPEGYVWTQFDDDHVHYVPLRSITPRGAVNLLAAGRCVDGDAAALSSVRVMGPCAAMGEAAAHALDLADGGPVADIDLAQLRERIRPNIGPDDGAATGAPPSSTSSAGLDQEHAHAAH</sequence>
<dbReference type="Proteomes" id="UP001575652">
    <property type="component" value="Unassembled WGS sequence"/>
</dbReference>
<dbReference type="RefSeq" id="WP_373973194.1">
    <property type="nucleotide sequence ID" value="NZ_JBHDLJ010000017.1"/>
</dbReference>
<protein>
    <submittedName>
        <fullName evidence="7">FAD-dependent oxidoreductase</fullName>
    </submittedName>
</protein>
<dbReference type="PANTHER" id="PTHR43498:SF1">
    <property type="entry name" value="COB--COM HETERODISULFIDE REDUCTASE IRON-SULFUR SUBUNIT A"/>
    <property type="match status" value="1"/>
</dbReference>
<evidence type="ECO:0000313" key="7">
    <source>
        <dbReference type="EMBL" id="MFB0836017.1"/>
    </source>
</evidence>
<keyword evidence="4" id="KW-0408">Iron</keyword>
<reference evidence="7 8" key="1">
    <citation type="submission" date="2024-09" db="EMBL/GenBank/DDBJ databases">
        <authorList>
            <person name="Salinas-Garcia M.A."/>
            <person name="Prieme A."/>
        </authorList>
    </citation>
    <scope>NUCLEOTIDE SEQUENCE [LARGE SCALE GENOMIC DNA]</scope>
    <source>
        <strain evidence="7 8">DSM 21081</strain>
    </source>
</reference>
<feature type="compositionally biased region" description="Low complexity" evidence="6">
    <location>
        <begin position="432"/>
        <end position="446"/>
    </location>
</feature>
<gene>
    <name evidence="7" type="ORF">ACETWP_15615</name>
</gene>
<accession>A0ABV4UUR8</accession>
<feature type="region of interest" description="Disordered" evidence="6">
    <location>
        <begin position="425"/>
        <end position="456"/>
    </location>
</feature>
<dbReference type="Gene3D" id="3.50.50.60">
    <property type="entry name" value="FAD/NAD(P)-binding domain"/>
    <property type="match status" value="1"/>
</dbReference>
<organism evidence="7 8">
    <name type="scientific">Arthrobacter halodurans</name>
    <dbReference type="NCBI Taxonomy" id="516699"/>
    <lineage>
        <taxon>Bacteria</taxon>
        <taxon>Bacillati</taxon>
        <taxon>Actinomycetota</taxon>
        <taxon>Actinomycetes</taxon>
        <taxon>Micrococcales</taxon>
        <taxon>Micrococcaceae</taxon>
        <taxon>Arthrobacter</taxon>
    </lineage>
</organism>
<evidence type="ECO:0000256" key="2">
    <source>
        <dbReference type="ARBA" id="ARBA00022723"/>
    </source>
</evidence>
<evidence type="ECO:0000313" key="8">
    <source>
        <dbReference type="Proteomes" id="UP001575652"/>
    </source>
</evidence>
<name>A0ABV4UUR8_9MICC</name>
<keyword evidence="5" id="KW-0411">Iron-sulfur</keyword>
<proteinExistence type="predicted"/>
<dbReference type="PANTHER" id="PTHR43498">
    <property type="entry name" value="FERREDOXIN:COB-COM HETERODISULFIDE REDUCTASE SUBUNIT A"/>
    <property type="match status" value="1"/>
</dbReference>
<dbReference type="Pfam" id="PF12831">
    <property type="entry name" value="FAD_oxidored"/>
    <property type="match status" value="1"/>
</dbReference>
<evidence type="ECO:0000256" key="6">
    <source>
        <dbReference type="SAM" id="MobiDB-lite"/>
    </source>
</evidence>
<evidence type="ECO:0000256" key="5">
    <source>
        <dbReference type="ARBA" id="ARBA00023014"/>
    </source>
</evidence>
<keyword evidence="1" id="KW-0004">4Fe-4S</keyword>
<dbReference type="SUPFAM" id="SSF51905">
    <property type="entry name" value="FAD/NAD(P)-binding domain"/>
    <property type="match status" value="1"/>
</dbReference>